<name>A0A1C7PE87_9BACT</name>
<dbReference type="OrthoDB" id="9805215at2"/>
<dbReference type="InterPro" id="IPR002792">
    <property type="entry name" value="TRAM_dom"/>
</dbReference>
<evidence type="ECO:0000256" key="10">
    <source>
        <dbReference type="ARBA" id="ARBA00068570"/>
    </source>
</evidence>
<feature type="binding site" evidence="13">
    <location>
        <position position="11"/>
    </location>
    <ligand>
        <name>[4Fe-4S] cluster</name>
        <dbReference type="ChEBI" id="CHEBI:49883"/>
        <label>1</label>
    </ligand>
</feature>
<dbReference type="GO" id="GO:0046872">
    <property type="term" value="F:metal ion binding"/>
    <property type="evidence" value="ECO:0007669"/>
    <property type="project" value="UniProtKB-KW"/>
</dbReference>
<evidence type="ECO:0000256" key="13">
    <source>
        <dbReference type="HAMAP-Rule" id="MF_01864"/>
    </source>
</evidence>
<evidence type="ECO:0000256" key="6">
    <source>
        <dbReference type="ARBA" id="ARBA00022723"/>
    </source>
</evidence>
<dbReference type="SFLD" id="SFLDF00273">
    <property type="entry name" value="(dimethylallyl)adenosine_tRNA"/>
    <property type="match status" value="1"/>
</dbReference>
<comment type="catalytic activity">
    <reaction evidence="13">
        <text>N(6)-dimethylallyladenosine(37) in tRNA + (sulfur carrier)-SH + AH2 + 2 S-adenosyl-L-methionine = 2-methylsulfanyl-N(6)-dimethylallyladenosine(37) in tRNA + (sulfur carrier)-H + 5'-deoxyadenosine + L-methionine + A + S-adenosyl-L-homocysteine + 2 H(+)</text>
        <dbReference type="Rhea" id="RHEA:37067"/>
        <dbReference type="Rhea" id="RHEA-COMP:10375"/>
        <dbReference type="Rhea" id="RHEA-COMP:10376"/>
        <dbReference type="Rhea" id="RHEA-COMP:14737"/>
        <dbReference type="Rhea" id="RHEA-COMP:14739"/>
        <dbReference type="ChEBI" id="CHEBI:13193"/>
        <dbReference type="ChEBI" id="CHEBI:15378"/>
        <dbReference type="ChEBI" id="CHEBI:17319"/>
        <dbReference type="ChEBI" id="CHEBI:17499"/>
        <dbReference type="ChEBI" id="CHEBI:29917"/>
        <dbReference type="ChEBI" id="CHEBI:57844"/>
        <dbReference type="ChEBI" id="CHEBI:57856"/>
        <dbReference type="ChEBI" id="CHEBI:59789"/>
        <dbReference type="ChEBI" id="CHEBI:64428"/>
        <dbReference type="ChEBI" id="CHEBI:74415"/>
        <dbReference type="ChEBI" id="CHEBI:74417"/>
        <dbReference type="EC" id="2.8.4.3"/>
    </reaction>
</comment>
<keyword evidence="5 13" id="KW-0949">S-adenosyl-L-methionine</keyword>
<keyword evidence="8 13" id="KW-0411">Iron-sulfur</keyword>
<feature type="binding site" evidence="13">
    <location>
        <position position="81"/>
    </location>
    <ligand>
        <name>[4Fe-4S] cluster</name>
        <dbReference type="ChEBI" id="CHEBI:49883"/>
        <label>1</label>
    </ligand>
</feature>
<evidence type="ECO:0000259" key="15">
    <source>
        <dbReference type="PROSITE" id="PS51449"/>
    </source>
</evidence>
<dbReference type="HAMAP" id="MF_01864">
    <property type="entry name" value="tRNA_metthiotr_MiaB"/>
    <property type="match status" value="1"/>
</dbReference>
<dbReference type="CDD" id="cd01335">
    <property type="entry name" value="Radical_SAM"/>
    <property type="match status" value="1"/>
</dbReference>
<dbReference type="GO" id="GO:0035597">
    <property type="term" value="F:tRNA-2-methylthio-N(6)-dimethylallyladenosine(37) synthase activity"/>
    <property type="evidence" value="ECO:0007669"/>
    <property type="project" value="UniProtKB-EC"/>
</dbReference>
<evidence type="ECO:0000256" key="9">
    <source>
        <dbReference type="ARBA" id="ARBA00033765"/>
    </source>
</evidence>
<feature type="binding site" evidence="13">
    <location>
        <position position="177"/>
    </location>
    <ligand>
        <name>[4Fe-4S] cluster</name>
        <dbReference type="ChEBI" id="CHEBI:49883"/>
        <label>2</label>
        <note>4Fe-4S-S-AdoMet</note>
    </ligand>
</feature>
<dbReference type="FunFam" id="3.40.50.12160:FF:000003">
    <property type="entry name" value="CDK5 regulatory subunit-associated protein 1"/>
    <property type="match status" value="1"/>
</dbReference>
<dbReference type="Pfam" id="PF00919">
    <property type="entry name" value="UPF0004"/>
    <property type="match status" value="1"/>
</dbReference>
<sequence>MPKVFIKTYGCQMNERDSEQVATMFIDGGYTMTDREHEADVILINTCSVREKAELKALGKMGLLTRRPEAKPHVVYGFMGCMAQSKGDELFRALPRLDLVIGTQKYHHIFRYVDDILRKRLERRMDDLSLSLAGSSVCDTDEETGSQNAIRDHLAQTGHSSAFVSIMQGCEMRCSYCIVPSTRGAERSRPMQDIIDEVESLVRQGIKEVTLLGQIVNRYGKDEPAVDGKSAFVRLLEQLNGIDGLERIRFTSPHPIGFREDLVNAYRYLSKLCSHIHFPMQSGSDRILKLMRRPYKNEKYISLCESMREARPDLAITTDIIVGFPGETEEDYLETKRAVERIGFDNAFIFQYSPRKDTPAAAMDGQLPQSVKEARNQDLLATVNAIAIEKNAALVGTEQLILVEGPSKTNADRLSGRTPQNKPVIIEGGSELIGKIVPVRITESTGFTLYGEIAPC</sequence>
<comment type="subunit">
    <text evidence="13">Monomer.</text>
</comment>
<comment type="subcellular location">
    <subcellularLocation>
        <location evidence="13">Cytoplasm</location>
    </subcellularLocation>
</comment>
<gene>
    <name evidence="13" type="primary">miaB</name>
    <name evidence="17" type="ORF">PYTT_0062</name>
</gene>
<dbReference type="PATRIC" id="fig|1679444.3.peg.223"/>
<feature type="binding site" evidence="13">
    <location>
        <position position="47"/>
    </location>
    <ligand>
        <name>[4Fe-4S] cluster</name>
        <dbReference type="ChEBI" id="CHEBI:49883"/>
        <label>1</label>
    </ligand>
</feature>
<dbReference type="InterPro" id="IPR007197">
    <property type="entry name" value="rSAM"/>
</dbReference>
<dbReference type="SFLD" id="SFLDS00029">
    <property type="entry name" value="Radical_SAM"/>
    <property type="match status" value="1"/>
</dbReference>
<organism evidence="17 18">
    <name type="scientific">Akkermansia glycaniphila</name>
    <dbReference type="NCBI Taxonomy" id="1679444"/>
    <lineage>
        <taxon>Bacteria</taxon>
        <taxon>Pseudomonadati</taxon>
        <taxon>Verrucomicrobiota</taxon>
        <taxon>Verrucomicrobiia</taxon>
        <taxon>Verrucomicrobiales</taxon>
        <taxon>Akkermansiaceae</taxon>
        <taxon>Akkermansia</taxon>
    </lineage>
</organism>
<dbReference type="GO" id="GO:0005829">
    <property type="term" value="C:cytosol"/>
    <property type="evidence" value="ECO:0007669"/>
    <property type="project" value="TreeGrafter"/>
</dbReference>
<keyword evidence="18" id="KW-1185">Reference proteome</keyword>
<dbReference type="InterPro" id="IPR005839">
    <property type="entry name" value="Methylthiotransferase"/>
</dbReference>
<evidence type="ECO:0000256" key="3">
    <source>
        <dbReference type="ARBA" id="ARBA00022490"/>
    </source>
</evidence>
<dbReference type="SMART" id="SM00729">
    <property type="entry name" value="Elp3"/>
    <property type="match status" value="1"/>
</dbReference>
<dbReference type="EC" id="2.8.4.3" evidence="9 13"/>
<dbReference type="SFLD" id="SFLDG01082">
    <property type="entry name" value="B12-binding_domain_containing"/>
    <property type="match status" value="1"/>
</dbReference>
<comment type="cofactor">
    <cofactor evidence="13">
        <name>[4Fe-4S] cluster</name>
        <dbReference type="ChEBI" id="CHEBI:49883"/>
    </cofactor>
    <text evidence="13">Binds 2 [4Fe-4S] clusters. One cluster is coordinated with 3 cysteines and an exchangeable S-adenosyl-L-methionine.</text>
</comment>
<dbReference type="Gene3D" id="3.40.50.12160">
    <property type="entry name" value="Methylthiotransferase, N-terminal domain"/>
    <property type="match status" value="1"/>
</dbReference>
<keyword evidence="13" id="KW-0819">tRNA processing</keyword>
<dbReference type="PROSITE" id="PS50926">
    <property type="entry name" value="TRAM"/>
    <property type="match status" value="1"/>
</dbReference>
<dbReference type="InterPro" id="IPR058240">
    <property type="entry name" value="rSAM_sf"/>
</dbReference>
<evidence type="ECO:0000259" key="14">
    <source>
        <dbReference type="PROSITE" id="PS50926"/>
    </source>
</evidence>
<feature type="domain" description="TRAM" evidence="14">
    <location>
        <begin position="392"/>
        <end position="455"/>
    </location>
</feature>
<dbReference type="NCBIfam" id="TIGR00089">
    <property type="entry name" value="MiaB/RimO family radical SAM methylthiotransferase"/>
    <property type="match status" value="1"/>
</dbReference>
<feature type="binding site" evidence="13">
    <location>
        <position position="174"/>
    </location>
    <ligand>
        <name>[4Fe-4S] cluster</name>
        <dbReference type="ChEBI" id="CHEBI:49883"/>
        <label>2</label>
        <note>4Fe-4S-S-AdoMet</note>
    </ligand>
</feature>
<dbReference type="Proteomes" id="UP000176204">
    <property type="component" value="Chromosome I"/>
</dbReference>
<dbReference type="InterPro" id="IPR020612">
    <property type="entry name" value="Methylthiotransferase_CS"/>
</dbReference>
<dbReference type="NCBIfam" id="TIGR01574">
    <property type="entry name" value="miaB-methiolase"/>
    <property type="match status" value="1"/>
</dbReference>
<evidence type="ECO:0000256" key="11">
    <source>
        <dbReference type="ARBA" id="ARBA00080698"/>
    </source>
</evidence>
<dbReference type="PANTHER" id="PTHR43020:SF2">
    <property type="entry name" value="MITOCHONDRIAL TRNA METHYLTHIOTRANSFERASE CDK5RAP1"/>
    <property type="match status" value="1"/>
</dbReference>
<feature type="binding site" evidence="13">
    <location>
        <position position="170"/>
    </location>
    <ligand>
        <name>[4Fe-4S] cluster</name>
        <dbReference type="ChEBI" id="CHEBI:49883"/>
        <label>2</label>
        <note>4Fe-4S-S-AdoMet</note>
    </ligand>
</feature>
<dbReference type="STRING" id="1679444.PYTT_0062"/>
<keyword evidence="4 13" id="KW-0808">Transferase</keyword>
<evidence type="ECO:0000256" key="4">
    <source>
        <dbReference type="ARBA" id="ARBA00022679"/>
    </source>
</evidence>
<dbReference type="EMBL" id="LT629973">
    <property type="protein sequence ID" value="SEH69870.1"/>
    <property type="molecule type" value="Genomic_DNA"/>
</dbReference>
<dbReference type="PROSITE" id="PS51918">
    <property type="entry name" value="RADICAL_SAM"/>
    <property type="match status" value="1"/>
</dbReference>
<keyword evidence="7 13" id="KW-0408">Iron</keyword>
<keyword evidence="2 13" id="KW-0004">4Fe-4S</keyword>
<dbReference type="PROSITE" id="PS01278">
    <property type="entry name" value="MTTASE_RADICAL"/>
    <property type="match status" value="1"/>
</dbReference>
<dbReference type="FunFam" id="3.80.30.20:FF:000001">
    <property type="entry name" value="tRNA-2-methylthio-N(6)-dimethylallyladenosine synthase 2"/>
    <property type="match status" value="1"/>
</dbReference>
<dbReference type="InterPro" id="IPR013848">
    <property type="entry name" value="Methylthiotransferase_N"/>
</dbReference>
<evidence type="ECO:0000256" key="8">
    <source>
        <dbReference type="ARBA" id="ARBA00023014"/>
    </source>
</evidence>
<protein>
    <recommendedName>
        <fullName evidence="10 13">tRNA-2-methylthio-N(6)-dimethylallyladenosine synthase</fullName>
        <ecNumber evidence="9 13">2.8.4.3</ecNumber>
    </recommendedName>
    <alternativeName>
        <fullName evidence="12 13">(Dimethylallyl)adenosine tRNA methylthiotransferase MiaB</fullName>
    </alternativeName>
    <alternativeName>
        <fullName evidence="11 13">tRNA-i(6)A37 methylthiotransferase</fullName>
    </alternativeName>
</protein>
<evidence type="ECO:0000256" key="5">
    <source>
        <dbReference type="ARBA" id="ARBA00022691"/>
    </source>
</evidence>
<keyword evidence="6 13" id="KW-0479">Metal-binding</keyword>
<dbReference type="InterPro" id="IPR023404">
    <property type="entry name" value="rSAM_horseshoe"/>
</dbReference>
<dbReference type="InterPro" id="IPR006463">
    <property type="entry name" value="MiaB_methiolase"/>
</dbReference>
<reference evidence="18" key="1">
    <citation type="submission" date="2016-09" db="EMBL/GenBank/DDBJ databases">
        <authorList>
            <person name="Koehorst J."/>
        </authorList>
    </citation>
    <scope>NUCLEOTIDE SEQUENCE [LARGE SCALE GENOMIC DNA]</scope>
</reference>
<evidence type="ECO:0000259" key="16">
    <source>
        <dbReference type="PROSITE" id="PS51918"/>
    </source>
</evidence>
<dbReference type="SUPFAM" id="SSF102114">
    <property type="entry name" value="Radical SAM enzymes"/>
    <property type="match status" value="1"/>
</dbReference>
<dbReference type="RefSeq" id="WP_067772056.1">
    <property type="nucleotide sequence ID" value="NZ_LIGX01000002.1"/>
</dbReference>
<evidence type="ECO:0000256" key="7">
    <source>
        <dbReference type="ARBA" id="ARBA00023004"/>
    </source>
</evidence>
<dbReference type="SFLD" id="SFLDG01061">
    <property type="entry name" value="methylthiotransferase"/>
    <property type="match status" value="1"/>
</dbReference>
<dbReference type="InterPro" id="IPR038135">
    <property type="entry name" value="Methylthiotransferase_N_sf"/>
</dbReference>
<evidence type="ECO:0000256" key="1">
    <source>
        <dbReference type="ARBA" id="ARBA00003234"/>
    </source>
</evidence>
<proteinExistence type="inferred from homology"/>
<dbReference type="GO" id="GO:0051539">
    <property type="term" value="F:4 iron, 4 sulfur cluster binding"/>
    <property type="evidence" value="ECO:0007669"/>
    <property type="project" value="UniProtKB-UniRule"/>
</dbReference>
<accession>A0A1C7PE87</accession>
<dbReference type="Gene3D" id="3.80.30.20">
    <property type="entry name" value="tm_1862 like domain"/>
    <property type="match status" value="1"/>
</dbReference>
<dbReference type="KEGG" id="agl:PYTT_0062"/>
<comment type="function">
    <text evidence="1 13">Catalyzes the methylthiolation of N6-(dimethylallyl)adenosine (i(6)A), leading to the formation of 2-methylthio-N6-(dimethylallyl)adenosine (ms(2)i(6)A) at position 37 in tRNAs that read codons beginning with uridine.</text>
</comment>
<comment type="similarity">
    <text evidence="13">Belongs to the methylthiotransferase family. MiaB subfamily.</text>
</comment>
<dbReference type="Pfam" id="PF04055">
    <property type="entry name" value="Radical_SAM"/>
    <property type="match status" value="1"/>
</dbReference>
<keyword evidence="3 13" id="KW-0963">Cytoplasm</keyword>
<evidence type="ECO:0000313" key="18">
    <source>
        <dbReference type="Proteomes" id="UP000176204"/>
    </source>
</evidence>
<dbReference type="Pfam" id="PF01938">
    <property type="entry name" value="TRAM"/>
    <property type="match status" value="1"/>
</dbReference>
<feature type="domain" description="MTTase N-terminal" evidence="15">
    <location>
        <begin position="2"/>
        <end position="118"/>
    </location>
</feature>
<evidence type="ECO:0000256" key="2">
    <source>
        <dbReference type="ARBA" id="ARBA00022485"/>
    </source>
</evidence>
<feature type="domain" description="Radical SAM core" evidence="16">
    <location>
        <begin position="156"/>
        <end position="389"/>
    </location>
</feature>
<dbReference type="PROSITE" id="PS51449">
    <property type="entry name" value="MTTASE_N"/>
    <property type="match status" value="1"/>
</dbReference>
<dbReference type="PANTHER" id="PTHR43020">
    <property type="entry name" value="CDK5 REGULATORY SUBUNIT-ASSOCIATED PROTEIN 1"/>
    <property type="match status" value="1"/>
</dbReference>
<evidence type="ECO:0000256" key="12">
    <source>
        <dbReference type="ARBA" id="ARBA00081141"/>
    </source>
</evidence>
<evidence type="ECO:0000313" key="17">
    <source>
        <dbReference type="EMBL" id="SEH69870.1"/>
    </source>
</evidence>
<dbReference type="InterPro" id="IPR006638">
    <property type="entry name" value="Elp3/MiaA/NifB-like_rSAM"/>
</dbReference>
<dbReference type="AlphaFoldDB" id="A0A1C7PE87"/>